<keyword evidence="1" id="KW-1133">Transmembrane helix</keyword>
<dbReference type="AlphaFoldDB" id="A0A251V664"/>
<reference evidence="3" key="1">
    <citation type="journal article" date="2017" name="Nature">
        <title>The sunflower genome provides insights into oil metabolism, flowering and Asterid evolution.</title>
        <authorList>
            <person name="Badouin H."/>
            <person name="Gouzy J."/>
            <person name="Grassa C.J."/>
            <person name="Murat F."/>
            <person name="Staton S.E."/>
            <person name="Cottret L."/>
            <person name="Lelandais-Briere C."/>
            <person name="Owens G.L."/>
            <person name="Carrere S."/>
            <person name="Mayjonade B."/>
            <person name="Legrand L."/>
            <person name="Gill N."/>
            <person name="Kane N.C."/>
            <person name="Bowers J.E."/>
            <person name="Hubner S."/>
            <person name="Bellec A."/>
            <person name="Berard A."/>
            <person name="Berges H."/>
            <person name="Blanchet N."/>
            <person name="Boniface M.C."/>
            <person name="Brunel D."/>
            <person name="Catrice O."/>
            <person name="Chaidir N."/>
            <person name="Claudel C."/>
            <person name="Donnadieu C."/>
            <person name="Faraut T."/>
            <person name="Fievet G."/>
            <person name="Helmstetter N."/>
            <person name="King M."/>
            <person name="Knapp S.J."/>
            <person name="Lai Z."/>
            <person name="Le Paslier M.C."/>
            <person name="Lippi Y."/>
            <person name="Lorenzon L."/>
            <person name="Mandel J.R."/>
            <person name="Marage G."/>
            <person name="Marchand G."/>
            <person name="Marquand E."/>
            <person name="Bret-Mestries E."/>
            <person name="Morien E."/>
            <person name="Nambeesan S."/>
            <person name="Nguyen T."/>
            <person name="Pegot-Espagnet P."/>
            <person name="Pouilly N."/>
            <person name="Raftis F."/>
            <person name="Sallet E."/>
            <person name="Schiex T."/>
            <person name="Thomas J."/>
            <person name="Vandecasteele C."/>
            <person name="Vares D."/>
            <person name="Vear F."/>
            <person name="Vautrin S."/>
            <person name="Crespi M."/>
            <person name="Mangin B."/>
            <person name="Burke J.M."/>
            <person name="Salse J."/>
            <person name="Munos S."/>
            <person name="Vincourt P."/>
            <person name="Rieseberg L.H."/>
            <person name="Langlade N.B."/>
        </authorList>
    </citation>
    <scope>NUCLEOTIDE SEQUENCE [LARGE SCALE GENOMIC DNA]</scope>
    <source>
        <strain evidence="3">cv. SF193</strain>
    </source>
</reference>
<evidence type="ECO:0000256" key="1">
    <source>
        <dbReference type="SAM" id="Phobius"/>
    </source>
</evidence>
<protein>
    <submittedName>
        <fullName evidence="2">Uncharacterized protein</fullName>
    </submittedName>
</protein>
<organism evidence="2 3">
    <name type="scientific">Helianthus annuus</name>
    <name type="common">Common sunflower</name>
    <dbReference type="NCBI Taxonomy" id="4232"/>
    <lineage>
        <taxon>Eukaryota</taxon>
        <taxon>Viridiplantae</taxon>
        <taxon>Streptophyta</taxon>
        <taxon>Embryophyta</taxon>
        <taxon>Tracheophyta</taxon>
        <taxon>Spermatophyta</taxon>
        <taxon>Magnoliopsida</taxon>
        <taxon>eudicotyledons</taxon>
        <taxon>Gunneridae</taxon>
        <taxon>Pentapetalae</taxon>
        <taxon>asterids</taxon>
        <taxon>campanulids</taxon>
        <taxon>Asterales</taxon>
        <taxon>Asteraceae</taxon>
        <taxon>Asteroideae</taxon>
        <taxon>Heliantheae alliance</taxon>
        <taxon>Heliantheae</taxon>
        <taxon>Helianthus</taxon>
    </lineage>
</organism>
<keyword evidence="1" id="KW-0472">Membrane</keyword>
<keyword evidence="3" id="KW-1185">Reference proteome</keyword>
<dbReference type="EMBL" id="CM007892">
    <property type="protein sequence ID" value="OTG31108.1"/>
    <property type="molecule type" value="Genomic_DNA"/>
</dbReference>
<dbReference type="InParanoid" id="A0A251V664"/>
<feature type="transmembrane region" description="Helical" evidence="1">
    <location>
        <begin position="20"/>
        <end position="37"/>
    </location>
</feature>
<evidence type="ECO:0000313" key="2">
    <source>
        <dbReference type="EMBL" id="OTG31108.1"/>
    </source>
</evidence>
<evidence type="ECO:0000313" key="3">
    <source>
        <dbReference type="Proteomes" id="UP000215914"/>
    </source>
</evidence>
<proteinExistence type="predicted"/>
<keyword evidence="1" id="KW-0812">Transmembrane</keyword>
<sequence>MVLWVFRHIVRSDVGRHLDLCLKIIIGYLLYVAWLVRFSQVLFRSRASVVIIALVSLGGQHLIDEVLPREVGHHLRHHIGHEIETLKASRTNRATYPKRGAGNSTSC</sequence>
<gene>
    <name evidence="2" type="ORF">HannXRQ_Chr03g0071861</name>
</gene>
<name>A0A251V664_HELAN</name>
<accession>A0A251V664</accession>
<dbReference type="Proteomes" id="UP000215914">
    <property type="component" value="Chromosome 3"/>
</dbReference>